<gene>
    <name evidence="1" type="ORF">HX797_28325</name>
</gene>
<dbReference type="Proteomes" id="UP000560470">
    <property type="component" value="Unassembled WGS sequence"/>
</dbReference>
<dbReference type="EMBL" id="JACAOZ010000046">
    <property type="protein sequence ID" value="NVZ60175.1"/>
    <property type="molecule type" value="Genomic_DNA"/>
</dbReference>
<proteinExistence type="predicted"/>
<evidence type="ECO:0000313" key="1">
    <source>
        <dbReference type="EMBL" id="NVZ60175.1"/>
    </source>
</evidence>
<dbReference type="AlphaFoldDB" id="A0A7Y7RXF3"/>
<protein>
    <submittedName>
        <fullName evidence="1">Uncharacterized protein</fullName>
    </submittedName>
</protein>
<organism evidence="1 2">
    <name type="scientific">Pseudomonas edaphica</name>
    <dbReference type="NCBI Taxonomy" id="2006980"/>
    <lineage>
        <taxon>Bacteria</taxon>
        <taxon>Pseudomonadati</taxon>
        <taxon>Pseudomonadota</taxon>
        <taxon>Gammaproteobacteria</taxon>
        <taxon>Pseudomonadales</taxon>
        <taxon>Pseudomonadaceae</taxon>
        <taxon>Pseudomonas</taxon>
    </lineage>
</organism>
<accession>A0A7Y7RXF3</accession>
<sequence>MSAVTSSFEQLHLQKITLLNALAGLCSFRKESPDQVLAILSLKDRRGTSMFPITRTPYTPPSHIQHMHEAAHRDPLDREPQASHTIMSPRGKTENQADFPLVNSNTKLWASLEHRIDNDTPLRNKMDDTAGDDAEVFDPETQTWQPTQALGGGLHANLGDAYREAIDFEIKADNMGGWQRV</sequence>
<reference evidence="1 2" key="1">
    <citation type="submission" date="2020-04" db="EMBL/GenBank/DDBJ databases">
        <title>Molecular characterization of pseudomonads from Agaricus bisporus reveal novel blotch 2 pathogens in Western Europe.</title>
        <authorList>
            <person name="Taparia T."/>
            <person name="Krijger M."/>
            <person name="Haynes E."/>
            <person name="Elpinstone J.G."/>
            <person name="Noble R."/>
            <person name="Van Der Wolf J."/>
        </authorList>
    </citation>
    <scope>NUCLEOTIDE SEQUENCE [LARGE SCALE GENOMIC DNA]</scope>
    <source>
        <strain evidence="1 2">B7002</strain>
    </source>
</reference>
<dbReference type="RefSeq" id="WP_177034988.1">
    <property type="nucleotide sequence ID" value="NZ_JACAOZ010000046.1"/>
</dbReference>
<evidence type="ECO:0000313" key="2">
    <source>
        <dbReference type="Proteomes" id="UP000560470"/>
    </source>
</evidence>
<name>A0A7Y7RXF3_9PSED</name>
<comment type="caution">
    <text evidence="1">The sequence shown here is derived from an EMBL/GenBank/DDBJ whole genome shotgun (WGS) entry which is preliminary data.</text>
</comment>